<feature type="domain" description="Peptide-N-glycosidase F N-terminal" evidence="1">
    <location>
        <begin position="2"/>
        <end position="184"/>
    </location>
</feature>
<dbReference type="Pfam" id="PF09112">
    <property type="entry name" value="N-glycanase_N"/>
    <property type="match status" value="1"/>
</dbReference>
<accession>A0ABT0Z576</accession>
<dbReference type="Gene3D" id="2.60.120.230">
    <property type="match status" value="1"/>
</dbReference>
<sequence>MNVFENVPINFTGLQKEIESGGYVQDGRIIYKKIKAPSYIEGTDVKLKMSLKSAGDRWDKSGSVFVLTQPESIDLLDVAMGKKNYPELSNQKGYPGIKLTEDYIPALELLRFMTPFGVGFYSDEEKHPELVYGRPISVPSWENEVEWEQDISHLSSELNGEIVIGVWLDTWTKEGYEIDLELVYSGRPLAQPKVLPLVNTIYYAGQKHPDLFAYEPLKLDFQLPEDAKNVRLYCLVLEYGYRLNLIFTLHFGVPH</sequence>
<dbReference type="InterPro" id="IPR015196">
    <property type="entry name" value="PngaseF_N"/>
</dbReference>
<dbReference type="Gene3D" id="2.60.120.1570">
    <property type="entry name" value="Peptide-N-glycosidase F, N-terminal domain"/>
    <property type="match status" value="1"/>
</dbReference>
<evidence type="ECO:0000313" key="3">
    <source>
        <dbReference type="Proteomes" id="UP001155077"/>
    </source>
</evidence>
<reference evidence="2" key="1">
    <citation type="submission" date="2022-06" db="EMBL/GenBank/DDBJ databases">
        <title>Gramella sediminis sp. nov., isolated from deep-sea sediment of the Indian Ocean.</title>
        <authorList>
            <person name="Yang L."/>
        </authorList>
    </citation>
    <scope>NUCLEOTIDE SEQUENCE</scope>
    <source>
        <strain evidence="2">HMD3159</strain>
    </source>
</reference>
<proteinExistence type="predicted"/>
<evidence type="ECO:0000259" key="1">
    <source>
        <dbReference type="SMART" id="SM01290"/>
    </source>
</evidence>
<keyword evidence="3" id="KW-1185">Reference proteome</keyword>
<name>A0ABT0Z576_9FLAO</name>
<dbReference type="RefSeq" id="WP_252115497.1">
    <property type="nucleotide sequence ID" value="NZ_JAMSCK010000006.1"/>
</dbReference>
<dbReference type="EMBL" id="JAMSCK010000006">
    <property type="protein sequence ID" value="MCM8570866.1"/>
    <property type="molecule type" value="Genomic_DNA"/>
</dbReference>
<evidence type="ECO:0000313" key="2">
    <source>
        <dbReference type="EMBL" id="MCM8570866.1"/>
    </source>
</evidence>
<dbReference type="InterPro" id="IPR014784">
    <property type="entry name" value="Cu2_ascorb_mOase-like_C"/>
</dbReference>
<organism evidence="2 3">
    <name type="scientific">Gramella jeungdoensis</name>
    <dbReference type="NCBI Taxonomy" id="708091"/>
    <lineage>
        <taxon>Bacteria</taxon>
        <taxon>Pseudomonadati</taxon>
        <taxon>Bacteroidota</taxon>
        <taxon>Flavobacteriia</taxon>
        <taxon>Flavobacteriales</taxon>
        <taxon>Flavobacteriaceae</taxon>
        <taxon>Christiangramia</taxon>
    </lineage>
</organism>
<gene>
    <name evidence="2" type="ORF">NE848_15830</name>
</gene>
<dbReference type="SMART" id="SM01290">
    <property type="entry name" value="N-glycanase_N"/>
    <property type="match status" value="1"/>
</dbReference>
<comment type="caution">
    <text evidence="2">The sequence shown here is derived from an EMBL/GenBank/DDBJ whole genome shotgun (WGS) entry which is preliminary data.</text>
</comment>
<dbReference type="Proteomes" id="UP001155077">
    <property type="component" value="Unassembled WGS sequence"/>
</dbReference>
<dbReference type="InterPro" id="IPR043022">
    <property type="entry name" value="PngaseF_N_sf"/>
</dbReference>
<protein>
    <recommendedName>
        <fullName evidence="1">Peptide-N-glycosidase F N-terminal domain-containing protein</fullName>
    </recommendedName>
</protein>